<dbReference type="SUPFAM" id="SSF69593">
    <property type="entry name" value="Glycerol-3-phosphate (1)-acyltransferase"/>
    <property type="match status" value="1"/>
</dbReference>
<gene>
    <name evidence="6" type="ORF">ABT58_04385</name>
</gene>
<organism evidence="6 7">
    <name type="scientific">Photobacterium aphoticum</name>
    <dbReference type="NCBI Taxonomy" id="754436"/>
    <lineage>
        <taxon>Bacteria</taxon>
        <taxon>Pseudomonadati</taxon>
        <taxon>Pseudomonadota</taxon>
        <taxon>Gammaproteobacteria</taxon>
        <taxon>Vibrionales</taxon>
        <taxon>Vibrionaceae</taxon>
        <taxon>Photobacterium</taxon>
    </lineage>
</organism>
<dbReference type="GO" id="GO:0006654">
    <property type="term" value="P:phosphatidic acid biosynthetic process"/>
    <property type="evidence" value="ECO:0007669"/>
    <property type="project" value="TreeGrafter"/>
</dbReference>
<dbReference type="AlphaFoldDB" id="A0A0J1GPM8"/>
<protein>
    <submittedName>
        <fullName evidence="6">Acyl-phosphate glycerol 3-phosphate acyltransferase</fullName>
    </submittedName>
</protein>
<feature type="domain" description="Phospholipid/glycerol acyltransferase" evidence="5">
    <location>
        <begin position="95"/>
        <end position="205"/>
    </location>
</feature>
<evidence type="ECO:0000259" key="5">
    <source>
        <dbReference type="SMART" id="SM00563"/>
    </source>
</evidence>
<dbReference type="EMBL" id="LDOV01000010">
    <property type="protein sequence ID" value="KLV01695.1"/>
    <property type="molecule type" value="Genomic_DNA"/>
</dbReference>
<keyword evidence="4" id="KW-1133">Transmembrane helix</keyword>
<dbReference type="PATRIC" id="fig|754436.4.peg.937"/>
<dbReference type="Pfam" id="PF01553">
    <property type="entry name" value="Acyltransferase"/>
    <property type="match status" value="1"/>
</dbReference>
<reference evidence="6 7" key="1">
    <citation type="submission" date="2015-05" db="EMBL/GenBank/DDBJ databases">
        <title>Photobacterium galathea sp. nov.</title>
        <authorList>
            <person name="Machado H."/>
            <person name="Gram L."/>
        </authorList>
    </citation>
    <scope>NUCLEOTIDE SEQUENCE [LARGE SCALE GENOMIC DNA]</scope>
    <source>
        <strain evidence="6 7">DSM 25995</strain>
    </source>
</reference>
<keyword evidence="2 6" id="KW-0808">Transferase</keyword>
<feature type="transmembrane region" description="Helical" evidence="4">
    <location>
        <begin position="20"/>
        <end position="44"/>
    </location>
</feature>
<comment type="caution">
    <text evidence="6">The sequence shown here is derived from an EMBL/GenBank/DDBJ whole genome shotgun (WGS) entry which is preliminary data.</text>
</comment>
<evidence type="ECO:0000256" key="2">
    <source>
        <dbReference type="ARBA" id="ARBA00022679"/>
    </source>
</evidence>
<evidence type="ECO:0000256" key="4">
    <source>
        <dbReference type="SAM" id="Phobius"/>
    </source>
</evidence>
<dbReference type="PANTHER" id="PTHR10434">
    <property type="entry name" value="1-ACYL-SN-GLYCEROL-3-PHOSPHATE ACYLTRANSFERASE"/>
    <property type="match status" value="1"/>
</dbReference>
<dbReference type="GO" id="GO:0003841">
    <property type="term" value="F:1-acylglycerol-3-phosphate O-acyltransferase activity"/>
    <property type="evidence" value="ECO:0007669"/>
    <property type="project" value="TreeGrafter"/>
</dbReference>
<accession>A0A0J1GPM8</accession>
<dbReference type="InterPro" id="IPR002123">
    <property type="entry name" value="Plipid/glycerol_acylTrfase"/>
</dbReference>
<dbReference type="RefSeq" id="WP_047873147.1">
    <property type="nucleotide sequence ID" value="NZ_BMYC01000001.1"/>
</dbReference>
<dbReference type="OrthoDB" id="9812274at2"/>
<dbReference type="Proteomes" id="UP000036426">
    <property type="component" value="Unassembled WGS sequence"/>
</dbReference>
<proteinExistence type="predicted"/>
<comment type="pathway">
    <text evidence="1">Lipid metabolism.</text>
</comment>
<keyword evidence="4" id="KW-0812">Transmembrane</keyword>
<keyword evidence="3 6" id="KW-0012">Acyltransferase</keyword>
<sequence length="274" mass="30471">MAGLSSLTLGQRLNKAWRVVATGFCFALFGIGALCLTFVVFPLLTGTMKASEQREQRVQAIIQRAFALFCRTMRFVGAIDYAFIGEAELQQDRHCLIVANHPSLIDYVLIGSRLPQCDCLVKAAIWHNPFMRGIVKAAGYIPNVDPERLMEACSARLETGNVLLVFPEGTRTTPGETPTLQRGAAQIAVRTQADLRVVHITVSPDFLTKQAKWYQVPDRKPFFRVEVKEKIAIAPFLDATDSPTTAARQLNRHLAQVLFPQADTSHNEVFEKEG</sequence>
<evidence type="ECO:0000256" key="3">
    <source>
        <dbReference type="ARBA" id="ARBA00023315"/>
    </source>
</evidence>
<keyword evidence="4" id="KW-0472">Membrane</keyword>
<dbReference type="SMART" id="SM00563">
    <property type="entry name" value="PlsC"/>
    <property type="match status" value="1"/>
</dbReference>
<name>A0A0J1GPM8_9GAMM</name>
<evidence type="ECO:0000313" key="7">
    <source>
        <dbReference type="Proteomes" id="UP000036426"/>
    </source>
</evidence>
<evidence type="ECO:0000313" key="6">
    <source>
        <dbReference type="EMBL" id="KLV01695.1"/>
    </source>
</evidence>
<evidence type="ECO:0000256" key="1">
    <source>
        <dbReference type="ARBA" id="ARBA00005189"/>
    </source>
</evidence>
<keyword evidence="7" id="KW-1185">Reference proteome</keyword>
<dbReference type="CDD" id="cd07989">
    <property type="entry name" value="LPLAT_AGPAT-like"/>
    <property type="match status" value="1"/>
</dbReference>
<dbReference type="PANTHER" id="PTHR10434:SF66">
    <property type="entry name" value="PHOSPHOLIPID_GLYCEROL ACYLTRANSFERASE DOMAIN-CONTAINING PROTEIN"/>
    <property type="match status" value="1"/>
</dbReference>